<evidence type="ECO:0000256" key="3">
    <source>
        <dbReference type="ARBA" id="ARBA00023125"/>
    </source>
</evidence>
<name>A0A544QWP4_9FIRM</name>
<dbReference type="InterPro" id="IPR005119">
    <property type="entry name" value="LysR_subst-bd"/>
</dbReference>
<dbReference type="SUPFAM" id="SSF46785">
    <property type="entry name" value="Winged helix' DNA-binding domain"/>
    <property type="match status" value="1"/>
</dbReference>
<evidence type="ECO:0000256" key="4">
    <source>
        <dbReference type="ARBA" id="ARBA00023163"/>
    </source>
</evidence>
<dbReference type="InterPro" id="IPR036388">
    <property type="entry name" value="WH-like_DNA-bd_sf"/>
</dbReference>
<dbReference type="RefSeq" id="WP_142535469.1">
    <property type="nucleotide sequence ID" value="NZ_SGJB01000004.1"/>
</dbReference>
<dbReference type="FunFam" id="1.10.10.10:FF:000001">
    <property type="entry name" value="LysR family transcriptional regulator"/>
    <property type="match status" value="1"/>
</dbReference>
<comment type="similarity">
    <text evidence="1">Belongs to the LysR transcriptional regulatory family.</text>
</comment>
<dbReference type="GO" id="GO:0000976">
    <property type="term" value="F:transcription cis-regulatory region binding"/>
    <property type="evidence" value="ECO:0007669"/>
    <property type="project" value="TreeGrafter"/>
</dbReference>
<evidence type="ECO:0000256" key="1">
    <source>
        <dbReference type="ARBA" id="ARBA00009437"/>
    </source>
</evidence>
<dbReference type="PANTHER" id="PTHR30126">
    <property type="entry name" value="HTH-TYPE TRANSCRIPTIONAL REGULATOR"/>
    <property type="match status" value="1"/>
</dbReference>
<evidence type="ECO:0000259" key="5">
    <source>
        <dbReference type="PROSITE" id="PS50931"/>
    </source>
</evidence>
<keyword evidence="2" id="KW-0805">Transcription regulation</keyword>
<dbReference type="InterPro" id="IPR000847">
    <property type="entry name" value="LysR_HTH_N"/>
</dbReference>
<gene>
    <name evidence="6" type="ORF">EXD82_03175</name>
</gene>
<dbReference type="Gene3D" id="1.10.10.10">
    <property type="entry name" value="Winged helix-like DNA-binding domain superfamily/Winged helix DNA-binding domain"/>
    <property type="match status" value="1"/>
</dbReference>
<organism evidence="6 7">
    <name type="scientific">Peptacetobacter hominis</name>
    <dbReference type="NCBI Taxonomy" id="2743610"/>
    <lineage>
        <taxon>Bacteria</taxon>
        <taxon>Bacillati</taxon>
        <taxon>Bacillota</taxon>
        <taxon>Clostridia</taxon>
        <taxon>Peptostreptococcales</taxon>
        <taxon>Peptostreptococcaceae</taxon>
        <taxon>Peptacetobacter</taxon>
    </lineage>
</organism>
<dbReference type="PRINTS" id="PR00039">
    <property type="entry name" value="HTHLYSR"/>
</dbReference>
<dbReference type="PANTHER" id="PTHR30126:SF40">
    <property type="entry name" value="HTH-TYPE TRANSCRIPTIONAL REGULATOR GLTR"/>
    <property type="match status" value="1"/>
</dbReference>
<evidence type="ECO:0000313" key="7">
    <source>
        <dbReference type="Proteomes" id="UP000317863"/>
    </source>
</evidence>
<keyword evidence="7" id="KW-1185">Reference proteome</keyword>
<comment type="caution">
    <text evidence="6">The sequence shown here is derived from an EMBL/GenBank/DDBJ whole genome shotgun (WGS) entry which is preliminary data.</text>
</comment>
<evidence type="ECO:0000313" key="6">
    <source>
        <dbReference type="EMBL" id="TQQ85112.1"/>
    </source>
</evidence>
<dbReference type="AlphaFoldDB" id="A0A544QWP4"/>
<dbReference type="CDD" id="cd05466">
    <property type="entry name" value="PBP2_LTTR_substrate"/>
    <property type="match status" value="1"/>
</dbReference>
<feature type="domain" description="HTH lysR-type" evidence="5">
    <location>
        <begin position="1"/>
        <end position="58"/>
    </location>
</feature>
<protein>
    <submittedName>
        <fullName evidence="6">LysR family transcriptional regulator</fullName>
    </submittedName>
</protein>
<dbReference type="PROSITE" id="PS50931">
    <property type="entry name" value="HTH_LYSR"/>
    <property type="match status" value="1"/>
</dbReference>
<evidence type="ECO:0000256" key="2">
    <source>
        <dbReference type="ARBA" id="ARBA00023015"/>
    </source>
</evidence>
<dbReference type="InterPro" id="IPR036390">
    <property type="entry name" value="WH_DNA-bd_sf"/>
</dbReference>
<dbReference type="Gene3D" id="3.40.190.290">
    <property type="match status" value="1"/>
</dbReference>
<dbReference type="Pfam" id="PF03466">
    <property type="entry name" value="LysR_substrate"/>
    <property type="match status" value="1"/>
</dbReference>
<dbReference type="SUPFAM" id="SSF53850">
    <property type="entry name" value="Periplasmic binding protein-like II"/>
    <property type="match status" value="1"/>
</dbReference>
<accession>A0A544QWP4</accession>
<reference evidence="6 7" key="1">
    <citation type="submission" date="2019-02" db="EMBL/GenBank/DDBJ databases">
        <title>Peptostreptococcaceae bacterium ZHW00191 nov., a new bacterium isolated from the human gut.</title>
        <authorList>
            <person name="Zhou H.-W."/>
            <person name="Chen X.-J."/>
        </authorList>
    </citation>
    <scope>NUCLEOTIDE SEQUENCE [LARGE SCALE GENOMIC DNA]</scope>
    <source>
        <strain evidence="6 7">ZHW00191</strain>
    </source>
</reference>
<keyword evidence="3" id="KW-0238">DNA-binding</keyword>
<dbReference type="OrthoDB" id="9785745at2"/>
<dbReference type="EMBL" id="SGJB01000004">
    <property type="protein sequence ID" value="TQQ85112.1"/>
    <property type="molecule type" value="Genomic_DNA"/>
</dbReference>
<dbReference type="Pfam" id="PF00126">
    <property type="entry name" value="HTH_1"/>
    <property type="match status" value="1"/>
</dbReference>
<dbReference type="GO" id="GO:0003700">
    <property type="term" value="F:DNA-binding transcription factor activity"/>
    <property type="evidence" value="ECO:0007669"/>
    <property type="project" value="InterPro"/>
</dbReference>
<proteinExistence type="inferred from homology"/>
<sequence length="285" mass="32359">MDLSKVEYFLKAAELENFTKAAEECNIAQTTMSKYISTLEKEIGCTLFQRNNKKVVLTEQGQKFYNGITEINKSYQKLLQDIVSSVDGSIHLGIAIQDYLEIPVLQKFEKTFPDIPIYFSFGQDTELIDILESGKVDALVIPDALKIPDGYEYYTILRMRQSIVCSKSMVNRFETAGSIISNMPLITKSDNPDYHEKCQENFRQIFGVTSPQIIVCKTLSEQLLNVGMSKGFAILPYSRGSTFEGLTTLPLGDDFRENTQLVFSKSVQSDSFKKLLKFIYEEKCL</sequence>
<keyword evidence="4" id="KW-0804">Transcription</keyword>
<dbReference type="Proteomes" id="UP000317863">
    <property type="component" value="Unassembled WGS sequence"/>
</dbReference>